<keyword evidence="1" id="KW-0472">Membrane</keyword>
<evidence type="ECO:0000313" key="2">
    <source>
        <dbReference type="EMBL" id="ACZ21229.1"/>
    </source>
</evidence>
<dbReference type="HOGENOM" id="CLU_2604027_0_0_11"/>
<dbReference type="RefSeq" id="WP_012866298.1">
    <property type="nucleotide sequence ID" value="NC_013521.1"/>
</dbReference>
<evidence type="ECO:0000256" key="1">
    <source>
        <dbReference type="SAM" id="Phobius"/>
    </source>
</evidence>
<dbReference type="AlphaFoldDB" id="D1BEF1"/>
<dbReference type="KEGG" id="ske:Sked_12870"/>
<evidence type="ECO:0000313" key="3">
    <source>
        <dbReference type="Proteomes" id="UP000000322"/>
    </source>
</evidence>
<keyword evidence="1" id="KW-1133">Transmembrane helix</keyword>
<dbReference type="EMBL" id="CP001819">
    <property type="protein sequence ID" value="ACZ21229.1"/>
    <property type="molecule type" value="Genomic_DNA"/>
</dbReference>
<organism evidence="2 3">
    <name type="scientific">Sanguibacter keddieii (strain ATCC 51767 / DSM 10542 / NCFB 3025 / ST-74)</name>
    <dbReference type="NCBI Taxonomy" id="446469"/>
    <lineage>
        <taxon>Bacteria</taxon>
        <taxon>Bacillati</taxon>
        <taxon>Actinomycetota</taxon>
        <taxon>Actinomycetes</taxon>
        <taxon>Micrococcales</taxon>
        <taxon>Sanguibacteraceae</taxon>
        <taxon>Sanguibacter</taxon>
    </lineage>
</organism>
<dbReference type="Proteomes" id="UP000000322">
    <property type="component" value="Chromosome"/>
</dbReference>
<keyword evidence="1" id="KW-0812">Transmembrane</keyword>
<feature type="transmembrane region" description="Helical" evidence="1">
    <location>
        <begin position="57"/>
        <end position="78"/>
    </location>
</feature>
<sequence length="79" mass="8444">MDLAEIFRWLGAAVLLVVTVVLVVKGVRLMSRAGRSDFAEQFPDRERLDVQGEGFRTLMLAAFALLASAGVAVLPGLAA</sequence>
<keyword evidence="3" id="KW-1185">Reference proteome</keyword>
<dbReference type="STRING" id="446469.Sked_12870"/>
<gene>
    <name evidence="2" type="ordered locus">Sked_12870</name>
</gene>
<proteinExistence type="predicted"/>
<reference evidence="2 3" key="1">
    <citation type="journal article" date="2009" name="Stand. Genomic Sci.">
        <title>Complete genome sequence of Sanguibacter keddieii type strain (ST-74).</title>
        <authorList>
            <person name="Ivanova N."/>
            <person name="Sikorski J."/>
            <person name="Sims D."/>
            <person name="Brettin T."/>
            <person name="Detter J.C."/>
            <person name="Han C."/>
            <person name="Lapidus A."/>
            <person name="Copeland A."/>
            <person name="Glavina Del Rio T."/>
            <person name="Nolan M."/>
            <person name="Chen F."/>
            <person name="Lucas S."/>
            <person name="Tice H."/>
            <person name="Cheng J.F."/>
            <person name="Bruce D."/>
            <person name="Goodwin L."/>
            <person name="Pitluck S."/>
            <person name="Pati A."/>
            <person name="Mavromatis K."/>
            <person name="Chen A."/>
            <person name="Palaniappan K."/>
            <person name="D'haeseleer P."/>
            <person name="Chain P."/>
            <person name="Bristow J."/>
            <person name="Eisen J.A."/>
            <person name="Markowitz V."/>
            <person name="Hugenholtz P."/>
            <person name="Goker M."/>
            <person name="Pukall R."/>
            <person name="Klenk H.P."/>
            <person name="Kyrpides N.C."/>
        </authorList>
    </citation>
    <scope>NUCLEOTIDE SEQUENCE [LARGE SCALE GENOMIC DNA]</scope>
    <source>
        <strain evidence="3">ATCC 51767 / DSM 10542 / NCFB 3025 / ST-74</strain>
    </source>
</reference>
<name>D1BEF1_SANKS</name>
<feature type="transmembrane region" description="Helical" evidence="1">
    <location>
        <begin position="6"/>
        <end position="27"/>
    </location>
</feature>
<accession>D1BEF1</accession>
<protein>
    <submittedName>
        <fullName evidence="2">Uncharacterized protein</fullName>
    </submittedName>
</protein>